<feature type="domain" description="CAAX prenyl protease 2/Lysostaphin resistance protein A-like" evidence="2">
    <location>
        <begin position="149"/>
        <end position="244"/>
    </location>
</feature>
<dbReference type="GO" id="GO:0080120">
    <property type="term" value="P:CAAX-box protein maturation"/>
    <property type="evidence" value="ECO:0007669"/>
    <property type="project" value="UniProtKB-ARBA"/>
</dbReference>
<dbReference type="EMBL" id="PKIZ01000006">
    <property type="protein sequence ID" value="PKZ42099.1"/>
    <property type="molecule type" value="Genomic_DNA"/>
</dbReference>
<evidence type="ECO:0000313" key="4">
    <source>
        <dbReference type="Proteomes" id="UP000234206"/>
    </source>
</evidence>
<keyword evidence="1" id="KW-0472">Membrane</keyword>
<keyword evidence="1" id="KW-1133">Transmembrane helix</keyword>
<dbReference type="Pfam" id="PF02517">
    <property type="entry name" value="Rce1-like"/>
    <property type="match status" value="1"/>
</dbReference>
<gene>
    <name evidence="3" type="ORF">CYJ76_04435</name>
</gene>
<feature type="transmembrane region" description="Helical" evidence="1">
    <location>
        <begin position="21"/>
        <end position="48"/>
    </location>
</feature>
<feature type="transmembrane region" description="Helical" evidence="1">
    <location>
        <begin position="209"/>
        <end position="227"/>
    </location>
</feature>
<feature type="transmembrane region" description="Helical" evidence="1">
    <location>
        <begin position="234"/>
        <end position="256"/>
    </location>
</feature>
<organism evidence="3 4">
    <name type="scientific">Kytococcus schroeteri</name>
    <dbReference type="NCBI Taxonomy" id="138300"/>
    <lineage>
        <taxon>Bacteria</taxon>
        <taxon>Bacillati</taxon>
        <taxon>Actinomycetota</taxon>
        <taxon>Actinomycetes</taxon>
        <taxon>Micrococcales</taxon>
        <taxon>Kytococcaceae</taxon>
        <taxon>Kytococcus</taxon>
    </lineage>
</organism>
<feature type="transmembrane region" description="Helical" evidence="1">
    <location>
        <begin position="68"/>
        <end position="96"/>
    </location>
</feature>
<protein>
    <recommendedName>
        <fullName evidence="2">CAAX prenyl protease 2/Lysostaphin resistance protein A-like domain-containing protein</fullName>
    </recommendedName>
</protein>
<proteinExistence type="predicted"/>
<feature type="transmembrane region" description="Helical" evidence="1">
    <location>
        <begin position="268"/>
        <end position="288"/>
    </location>
</feature>
<feature type="transmembrane region" description="Helical" evidence="1">
    <location>
        <begin position="181"/>
        <end position="203"/>
    </location>
</feature>
<dbReference type="Proteomes" id="UP000234206">
    <property type="component" value="Unassembled WGS sequence"/>
</dbReference>
<dbReference type="AlphaFoldDB" id="A0A2I1PBU2"/>
<reference evidence="3 4" key="1">
    <citation type="submission" date="2017-12" db="EMBL/GenBank/DDBJ databases">
        <title>Phylogenetic diversity of female urinary microbiome.</title>
        <authorList>
            <person name="Thomas-White K."/>
            <person name="Wolfe A.J."/>
        </authorList>
    </citation>
    <scope>NUCLEOTIDE SEQUENCE [LARGE SCALE GENOMIC DNA]</scope>
    <source>
        <strain evidence="3 4">UMB1298</strain>
    </source>
</reference>
<keyword evidence="1" id="KW-0812">Transmembrane</keyword>
<keyword evidence="4" id="KW-1185">Reference proteome</keyword>
<evidence type="ECO:0000256" key="1">
    <source>
        <dbReference type="SAM" id="Phobius"/>
    </source>
</evidence>
<comment type="caution">
    <text evidence="3">The sequence shown here is derived from an EMBL/GenBank/DDBJ whole genome shotgun (WGS) entry which is preliminary data.</text>
</comment>
<feature type="transmembrane region" description="Helical" evidence="1">
    <location>
        <begin position="117"/>
        <end position="136"/>
    </location>
</feature>
<sequence>MRPDAEFHELTRGPRRAWWRPVVALLLWIPVGIVVALVAIVAMLAPMLSIESQRQGFEQGGDGMPEVFHPLTFLGMNAGLAVLVPAAVGVLALAYWMRPGFASSVAGRFRWGWALRVLVVLTPWWVLYLLGTAALAGESFTPHPHRYFWWMLLVVVLTTPLQAAGEEYLFRGFVMQWFGSWIPWTWLALGLSTVTSVSLFALAHGSLDPWVLADLGLFALVALVMIVRTGGMEAAVVMHSVNNVTLMVISLFFGGFEDGFVGGDTTSTPAVLLMSVLLQGVGLALVEWQWRRSGLGNRTAADLQELLHPRDRVGAAAR</sequence>
<feature type="transmembrane region" description="Helical" evidence="1">
    <location>
        <begin position="148"/>
        <end position="169"/>
    </location>
</feature>
<dbReference type="GO" id="GO:0004175">
    <property type="term" value="F:endopeptidase activity"/>
    <property type="evidence" value="ECO:0007669"/>
    <property type="project" value="UniProtKB-ARBA"/>
</dbReference>
<name>A0A2I1PBU2_9MICO</name>
<evidence type="ECO:0000313" key="3">
    <source>
        <dbReference type="EMBL" id="PKZ42099.1"/>
    </source>
</evidence>
<accession>A0A2I1PBU2</accession>
<evidence type="ECO:0000259" key="2">
    <source>
        <dbReference type="Pfam" id="PF02517"/>
    </source>
</evidence>
<dbReference type="InterPro" id="IPR003675">
    <property type="entry name" value="Rce1/LyrA-like_dom"/>
</dbReference>